<protein>
    <submittedName>
        <fullName evidence="2">Uncharacterized protein</fullName>
    </submittedName>
</protein>
<evidence type="ECO:0000313" key="2">
    <source>
        <dbReference type="EMBL" id="KAF7510096.1"/>
    </source>
</evidence>
<reference evidence="2" key="1">
    <citation type="submission" date="2020-02" db="EMBL/GenBank/DDBJ databases">
        <authorList>
            <person name="Palmer J.M."/>
        </authorList>
    </citation>
    <scope>NUCLEOTIDE SEQUENCE</scope>
    <source>
        <strain evidence="2">EPUS1.4</strain>
        <tissue evidence="2">Thallus</tissue>
    </source>
</reference>
<dbReference type="OrthoDB" id="5587021at2759"/>
<feature type="transmembrane region" description="Helical" evidence="1">
    <location>
        <begin position="6"/>
        <end position="26"/>
    </location>
</feature>
<organism evidence="2 3">
    <name type="scientific">Endocarpon pusillum</name>
    <dbReference type="NCBI Taxonomy" id="364733"/>
    <lineage>
        <taxon>Eukaryota</taxon>
        <taxon>Fungi</taxon>
        <taxon>Dikarya</taxon>
        <taxon>Ascomycota</taxon>
        <taxon>Pezizomycotina</taxon>
        <taxon>Eurotiomycetes</taxon>
        <taxon>Chaetothyriomycetidae</taxon>
        <taxon>Verrucariales</taxon>
        <taxon>Verrucariaceae</taxon>
        <taxon>Endocarpon</taxon>
    </lineage>
</organism>
<dbReference type="EMBL" id="JAACFV010000034">
    <property type="protein sequence ID" value="KAF7510096.1"/>
    <property type="molecule type" value="Genomic_DNA"/>
</dbReference>
<evidence type="ECO:0000313" key="3">
    <source>
        <dbReference type="Proteomes" id="UP000606974"/>
    </source>
</evidence>
<accession>A0A8H7ANA3</accession>
<proteinExistence type="predicted"/>
<keyword evidence="3" id="KW-1185">Reference proteome</keyword>
<keyword evidence="1" id="KW-0472">Membrane</keyword>
<sequence>MLSPVIIRTIFSCFIFFTLVNINVGVAMSIQKVNLTIADVDAELQLIVRLGHLVEIVNRVFQAPDLNPLLINTLNSVTSALDSVVWCGRRVTGLNDTRWDSAVIPGRQSREYRAAGR</sequence>
<gene>
    <name evidence="2" type="ORF">GJ744_007200</name>
</gene>
<comment type="caution">
    <text evidence="2">The sequence shown here is derived from an EMBL/GenBank/DDBJ whole genome shotgun (WGS) entry which is preliminary data.</text>
</comment>
<dbReference type="Proteomes" id="UP000606974">
    <property type="component" value="Unassembled WGS sequence"/>
</dbReference>
<dbReference type="AlphaFoldDB" id="A0A8H7ANA3"/>
<keyword evidence="1" id="KW-0812">Transmembrane</keyword>
<evidence type="ECO:0000256" key="1">
    <source>
        <dbReference type="SAM" id="Phobius"/>
    </source>
</evidence>
<keyword evidence="1" id="KW-1133">Transmembrane helix</keyword>
<name>A0A8H7ANA3_9EURO</name>